<organism evidence="1 2">
    <name type="scientific">Halovibrio salipaludis</name>
    <dbReference type="NCBI Taxonomy" id="2032626"/>
    <lineage>
        <taxon>Bacteria</taxon>
        <taxon>Pseudomonadati</taxon>
        <taxon>Pseudomonadota</taxon>
        <taxon>Gammaproteobacteria</taxon>
        <taxon>Oceanospirillales</taxon>
        <taxon>Halomonadaceae</taxon>
        <taxon>Halovibrio</taxon>
    </lineage>
</organism>
<dbReference type="OrthoDB" id="8368570at2"/>
<reference evidence="1 2" key="1">
    <citation type="submission" date="2017-08" db="EMBL/GenBank/DDBJ databases">
        <title>Halovibrio sewagensis sp. nov., isolated from wastewater of high salinity.</title>
        <authorList>
            <person name="Dong X."/>
            <person name="Zhang G."/>
        </authorList>
    </citation>
    <scope>NUCLEOTIDE SEQUENCE [LARGE SCALE GENOMIC DNA]</scope>
    <source>
        <strain evidence="1 2">YL5-2</strain>
    </source>
</reference>
<dbReference type="AlphaFoldDB" id="A0A2A2FCE6"/>
<keyword evidence="2" id="KW-1185">Reference proteome</keyword>
<comment type="caution">
    <text evidence="1">The sequence shown here is derived from an EMBL/GenBank/DDBJ whole genome shotgun (WGS) entry which is preliminary data.</text>
</comment>
<dbReference type="EMBL" id="NSKD01000001">
    <property type="protein sequence ID" value="PAU82357.1"/>
    <property type="molecule type" value="Genomic_DNA"/>
</dbReference>
<accession>A0A2A2FCE6</accession>
<name>A0A2A2FCE6_9GAMM</name>
<proteinExistence type="predicted"/>
<evidence type="ECO:0000313" key="1">
    <source>
        <dbReference type="EMBL" id="PAU82357.1"/>
    </source>
</evidence>
<dbReference type="Proteomes" id="UP000218896">
    <property type="component" value="Unassembled WGS sequence"/>
</dbReference>
<sequence>MGTQRPAELGEYEFNIRSFHPKESFGWSGLYFEGDNRRFSLKPSSNRSITSRIWHRFTVNTKSEADPKPFTGSDASNHPWADEPYEYKDKVAKPKGRITSKFFTPSRKSNGKSIRLDGGYKGENHLMPLSTEMKEKLGFTYVPTLNVNYKILAYVDRDNRHVDLVTYIKGDGFPNCEAFVVGPGGTRVFLGIHVRKGVAPLSLKGNPNHPMIASAVRLPIKQDGSFSGTIADLLSSNLSKKGRDSYQSISDWNAEFASTSPNNGRYTGYEELGYLRKQLGKYLDDLFDLDGYL</sequence>
<protein>
    <submittedName>
        <fullName evidence="1">Uncharacterized protein</fullName>
    </submittedName>
</protein>
<evidence type="ECO:0000313" key="2">
    <source>
        <dbReference type="Proteomes" id="UP000218896"/>
    </source>
</evidence>
<gene>
    <name evidence="1" type="ORF">CK501_04220</name>
</gene>
<dbReference type="RefSeq" id="WP_095616451.1">
    <property type="nucleotide sequence ID" value="NZ_NSKD01000001.1"/>
</dbReference>